<keyword evidence="2 3" id="KW-0732">Signal</keyword>
<organism evidence="4 5">
    <name type="scientific">Leeuwenhoekiella aequorea</name>
    <dbReference type="NCBI Taxonomy" id="283736"/>
    <lineage>
        <taxon>Bacteria</taxon>
        <taxon>Pseudomonadati</taxon>
        <taxon>Bacteroidota</taxon>
        <taxon>Flavobacteriia</taxon>
        <taxon>Flavobacteriales</taxon>
        <taxon>Flavobacteriaceae</taxon>
        <taxon>Leeuwenhoekiella</taxon>
    </lineage>
</organism>
<dbReference type="Pfam" id="PF03938">
    <property type="entry name" value="OmpH"/>
    <property type="match status" value="1"/>
</dbReference>
<dbReference type="SUPFAM" id="SSF111384">
    <property type="entry name" value="OmpH-like"/>
    <property type="match status" value="1"/>
</dbReference>
<dbReference type="PANTHER" id="PTHR35089:SF1">
    <property type="entry name" value="CHAPERONE PROTEIN SKP"/>
    <property type="match status" value="1"/>
</dbReference>
<evidence type="ECO:0000313" key="5">
    <source>
        <dbReference type="Proteomes" id="UP000289238"/>
    </source>
</evidence>
<name>A0A4Q0PAL6_9FLAO</name>
<dbReference type="PANTHER" id="PTHR35089">
    <property type="entry name" value="CHAPERONE PROTEIN SKP"/>
    <property type="match status" value="1"/>
</dbReference>
<dbReference type="AlphaFoldDB" id="A0A4Q0PAL6"/>
<dbReference type="InterPro" id="IPR005632">
    <property type="entry name" value="Chaperone_Skp"/>
</dbReference>
<feature type="chain" id="PRO_5020551541" evidence="3">
    <location>
        <begin position="21"/>
        <end position="167"/>
    </location>
</feature>
<dbReference type="InterPro" id="IPR024930">
    <property type="entry name" value="Skp_dom_sf"/>
</dbReference>
<dbReference type="GO" id="GO:0005829">
    <property type="term" value="C:cytosol"/>
    <property type="evidence" value="ECO:0007669"/>
    <property type="project" value="TreeGrafter"/>
</dbReference>
<evidence type="ECO:0000256" key="1">
    <source>
        <dbReference type="ARBA" id="ARBA00009091"/>
    </source>
</evidence>
<reference evidence="4 5" key="1">
    <citation type="submission" date="2018-07" db="EMBL/GenBank/DDBJ databases">
        <title>Leeuwenhoekiella genomics.</title>
        <authorList>
            <person name="Tahon G."/>
            <person name="Willems A."/>
        </authorList>
    </citation>
    <scope>NUCLEOTIDE SEQUENCE [LARGE SCALE GENOMIC DNA]</scope>
    <source>
        <strain evidence="4 5">LMG 22550</strain>
    </source>
</reference>
<dbReference type="Proteomes" id="UP000289238">
    <property type="component" value="Unassembled WGS sequence"/>
</dbReference>
<dbReference type="RefSeq" id="WP_128757193.1">
    <property type="nucleotide sequence ID" value="NZ_QOVM01000002.1"/>
</dbReference>
<dbReference type="GO" id="GO:0050821">
    <property type="term" value="P:protein stabilization"/>
    <property type="evidence" value="ECO:0007669"/>
    <property type="project" value="TreeGrafter"/>
</dbReference>
<sequence>MKHLFLAFLVFISLSTVSVAQGTVAHIDMSELLKIMPESKQAEAEINRLNQAYRADFETSYREYQAKFVKFEDEASTLSPEESAKRKSDLELIERNLAQSQQNIDKQIAEKRELLFAPIREKAKTLVTKIADDQGFLYVLDSAASNGLIMAKGKDLMPEVKRILNIK</sequence>
<dbReference type="OrthoDB" id="1524711at2"/>
<dbReference type="Gene3D" id="3.30.910.20">
    <property type="entry name" value="Skp domain"/>
    <property type="match status" value="1"/>
</dbReference>
<keyword evidence="5" id="KW-1185">Reference proteome</keyword>
<evidence type="ECO:0000313" key="4">
    <source>
        <dbReference type="EMBL" id="RXG23685.1"/>
    </source>
</evidence>
<evidence type="ECO:0000256" key="2">
    <source>
        <dbReference type="ARBA" id="ARBA00022729"/>
    </source>
</evidence>
<dbReference type="GO" id="GO:0051082">
    <property type="term" value="F:unfolded protein binding"/>
    <property type="evidence" value="ECO:0007669"/>
    <property type="project" value="InterPro"/>
</dbReference>
<accession>A0A4Q0PAL6</accession>
<feature type="signal peptide" evidence="3">
    <location>
        <begin position="1"/>
        <end position="20"/>
    </location>
</feature>
<protein>
    <submittedName>
        <fullName evidence="4">Periplasmic chaperone for outer membrane proteins Skp</fullName>
    </submittedName>
</protein>
<dbReference type="SMART" id="SM00935">
    <property type="entry name" value="OmpH"/>
    <property type="match status" value="1"/>
</dbReference>
<comment type="similarity">
    <text evidence="1">Belongs to the Skp family.</text>
</comment>
<proteinExistence type="inferred from homology"/>
<gene>
    <name evidence="4" type="ORF">DSM00_1301</name>
</gene>
<dbReference type="EMBL" id="QOVM01000002">
    <property type="protein sequence ID" value="RXG23685.1"/>
    <property type="molecule type" value="Genomic_DNA"/>
</dbReference>
<comment type="caution">
    <text evidence="4">The sequence shown here is derived from an EMBL/GenBank/DDBJ whole genome shotgun (WGS) entry which is preliminary data.</text>
</comment>
<evidence type="ECO:0000256" key="3">
    <source>
        <dbReference type="SAM" id="SignalP"/>
    </source>
</evidence>